<dbReference type="InterPro" id="IPR004610">
    <property type="entry name" value="RecJ"/>
</dbReference>
<evidence type="ECO:0000259" key="8">
    <source>
        <dbReference type="Pfam" id="PF02272"/>
    </source>
</evidence>
<dbReference type="Pfam" id="PF10141">
    <property type="entry name" value="ssDNA-exonuc_C"/>
    <property type="match status" value="1"/>
</dbReference>
<dbReference type="GO" id="GO:0006310">
    <property type="term" value="P:DNA recombination"/>
    <property type="evidence" value="ECO:0007669"/>
    <property type="project" value="InterPro"/>
</dbReference>
<dbReference type="InterPro" id="IPR041122">
    <property type="entry name" value="RecJ_OB"/>
</dbReference>
<dbReference type="PANTHER" id="PTHR30255:SF2">
    <property type="entry name" value="SINGLE-STRANDED-DNA-SPECIFIC EXONUCLEASE RECJ"/>
    <property type="match status" value="1"/>
</dbReference>
<dbReference type="GO" id="GO:0003676">
    <property type="term" value="F:nucleic acid binding"/>
    <property type="evidence" value="ECO:0007669"/>
    <property type="project" value="InterPro"/>
</dbReference>
<evidence type="ECO:0000256" key="2">
    <source>
        <dbReference type="ARBA" id="ARBA00019841"/>
    </source>
</evidence>
<evidence type="ECO:0000256" key="4">
    <source>
        <dbReference type="ARBA" id="ARBA00022801"/>
    </source>
</evidence>
<dbReference type="GO" id="GO:0008409">
    <property type="term" value="F:5'-3' exonuclease activity"/>
    <property type="evidence" value="ECO:0007669"/>
    <property type="project" value="InterPro"/>
</dbReference>
<feature type="domain" description="RecJ OB" evidence="10">
    <location>
        <begin position="457"/>
        <end position="563"/>
    </location>
</feature>
<evidence type="ECO:0000313" key="11">
    <source>
        <dbReference type="EMBL" id="SMG08602.1"/>
    </source>
</evidence>
<keyword evidence="4" id="KW-0378">Hydrolase</keyword>
<dbReference type="OrthoDB" id="9809852at2"/>
<dbReference type="SUPFAM" id="SSF64182">
    <property type="entry name" value="DHH phosphoesterases"/>
    <property type="match status" value="1"/>
</dbReference>
<feature type="coiled-coil region" evidence="6">
    <location>
        <begin position="307"/>
        <end position="334"/>
    </location>
</feature>
<gene>
    <name evidence="11" type="ORF">SAMN06295960_0076</name>
</gene>
<dbReference type="STRING" id="1852522.SAMN06295960_0076"/>
<dbReference type="InterPro" id="IPR003156">
    <property type="entry name" value="DHHA1_dom"/>
</dbReference>
<evidence type="ECO:0000259" key="10">
    <source>
        <dbReference type="Pfam" id="PF17768"/>
    </source>
</evidence>
<evidence type="ECO:0000259" key="7">
    <source>
        <dbReference type="Pfam" id="PF01368"/>
    </source>
</evidence>
<keyword evidence="5 11" id="KW-0269">Exonuclease</keyword>
<dbReference type="GO" id="GO:0006281">
    <property type="term" value="P:DNA repair"/>
    <property type="evidence" value="ECO:0007669"/>
    <property type="project" value="InterPro"/>
</dbReference>
<reference evidence="11 12" key="1">
    <citation type="submission" date="2017-04" db="EMBL/GenBank/DDBJ databases">
        <authorList>
            <person name="Afonso C.L."/>
            <person name="Miller P.J."/>
            <person name="Scott M.A."/>
            <person name="Spackman E."/>
            <person name="Goraichik I."/>
            <person name="Dimitrov K.M."/>
            <person name="Suarez D.L."/>
            <person name="Swayne D.E."/>
        </authorList>
    </citation>
    <scope>NUCLEOTIDE SEQUENCE [LARGE SCALE GENOMIC DNA]</scope>
    <source>
        <strain evidence="11 12">11</strain>
    </source>
</reference>
<dbReference type="Gene3D" id="3.10.310.30">
    <property type="match status" value="1"/>
</dbReference>
<dbReference type="NCBIfam" id="TIGR00644">
    <property type="entry name" value="recJ"/>
    <property type="match status" value="1"/>
</dbReference>
<organism evidence="11 12">
    <name type="scientific">Paenibacillus aquistagni</name>
    <dbReference type="NCBI Taxonomy" id="1852522"/>
    <lineage>
        <taxon>Bacteria</taxon>
        <taxon>Bacillati</taxon>
        <taxon>Bacillota</taxon>
        <taxon>Bacilli</taxon>
        <taxon>Bacillales</taxon>
        <taxon>Paenibacillaceae</taxon>
        <taxon>Paenibacillus</taxon>
    </lineage>
</organism>
<proteinExistence type="inferred from homology"/>
<sequence>MLQSRTRWRMTEMSEERVTQLAEETGLSPLLAKMLLIRGVDNKDSVQHFLHDGTEALLDPFKLAGMREAVLRIQEALQSHERIWIYGDYDADGVSSTSLLVHLMRQLEANFDYYIPHRANEGYGLNTRAIDLAKEQGVTLIVTVDTGISAVEQVAYAKALGIDIVVTDHHEPPEELPEAYALVNPKLPYCPYPFKGLAGVGVAFKLAHALLGEVPYHLLELAAIGTIADLMPLMGENRVIVREALKRMQHSQYPGIKALMAVGNIEPQAVNSISVAFSMAPRINASGRLEHAGIAVELMTTDDDQVAVEIASELDRLNKERQKLVETMVKEAEQQLAEKIELYGEVPKVIVLSNASWNVGVIGIVASKIVDRYYRPTFILGIDEATGKCKGSARSIDGFDLYESMTEIKDVFEHYGGHTAAAGMTVSQEKLAELESRLIEVADRVLNEEHFIPCTDVDAACELQDISLKTIEELSLLEPYGMGNSSPRVLIHSAVVAETRTMGKEGQHLKIMLKQNQAAMDAVAFQKGALKDRIADQVQVEVLGELSINEWNGSRKPQLMLQDIRINERQLFDYRYCSDPVQTAVQLARKLNDSIAGAAVWSTTLKEAGVHAAESFVDCLDRQTEDNSSFQEHVKDVIISSVPESAEAYLALAKRYPAMQRMHVVLPKEPSAGKLRAPSRQMIVPVFAHLRELGSWKDEESTLQAISLRTGMSKRELRILMNVFADLAFVQVEEQVSGCTYEMVKEPKKTSLESSSCYQAWSAQSEWESLWYRGTAAELREKLLAPWNKH</sequence>
<dbReference type="RefSeq" id="WP_085492398.1">
    <property type="nucleotide sequence ID" value="NZ_FXAZ01000001.1"/>
</dbReference>
<evidence type="ECO:0000256" key="1">
    <source>
        <dbReference type="ARBA" id="ARBA00005915"/>
    </source>
</evidence>
<dbReference type="InterPro" id="IPR018779">
    <property type="entry name" value="RecJ_C"/>
</dbReference>
<evidence type="ECO:0000256" key="6">
    <source>
        <dbReference type="SAM" id="Coils"/>
    </source>
</evidence>
<dbReference type="EMBL" id="FXAZ01000001">
    <property type="protein sequence ID" value="SMG08602.1"/>
    <property type="molecule type" value="Genomic_DNA"/>
</dbReference>
<dbReference type="Pfam" id="PF17768">
    <property type="entry name" value="RecJ_OB"/>
    <property type="match status" value="1"/>
</dbReference>
<dbReference type="Gene3D" id="3.90.1640.30">
    <property type="match status" value="1"/>
</dbReference>
<feature type="domain" description="DDH" evidence="7">
    <location>
        <begin position="82"/>
        <end position="226"/>
    </location>
</feature>
<evidence type="ECO:0000259" key="9">
    <source>
        <dbReference type="Pfam" id="PF10141"/>
    </source>
</evidence>
<dbReference type="Pfam" id="PF02272">
    <property type="entry name" value="DHHA1"/>
    <property type="match status" value="1"/>
</dbReference>
<feature type="domain" description="Single-stranded-DNA-specific exonuclease RecJ C-terminal" evidence="9">
    <location>
        <begin position="570"/>
        <end position="780"/>
    </location>
</feature>
<accession>A0A1X7I2G1</accession>
<keyword evidence="6" id="KW-0175">Coiled coil</keyword>
<evidence type="ECO:0000256" key="3">
    <source>
        <dbReference type="ARBA" id="ARBA00022722"/>
    </source>
</evidence>
<protein>
    <recommendedName>
        <fullName evidence="2">Single-stranded-DNA-specific exonuclease RecJ</fullName>
    </recommendedName>
</protein>
<keyword evidence="3" id="KW-0540">Nuclease</keyword>
<dbReference type="AlphaFoldDB" id="A0A1X7I2G1"/>
<dbReference type="PANTHER" id="PTHR30255">
    <property type="entry name" value="SINGLE-STRANDED-DNA-SPECIFIC EXONUCLEASE RECJ"/>
    <property type="match status" value="1"/>
</dbReference>
<evidence type="ECO:0000256" key="5">
    <source>
        <dbReference type="ARBA" id="ARBA00022839"/>
    </source>
</evidence>
<evidence type="ECO:0000313" key="12">
    <source>
        <dbReference type="Proteomes" id="UP000193834"/>
    </source>
</evidence>
<comment type="similarity">
    <text evidence="1">Belongs to the RecJ family.</text>
</comment>
<dbReference type="InterPro" id="IPR038763">
    <property type="entry name" value="DHH_sf"/>
</dbReference>
<keyword evidence="12" id="KW-1185">Reference proteome</keyword>
<dbReference type="InterPro" id="IPR001667">
    <property type="entry name" value="DDH_dom"/>
</dbReference>
<name>A0A1X7I2G1_9BACL</name>
<feature type="domain" description="DHHA1" evidence="8">
    <location>
        <begin position="348"/>
        <end position="440"/>
    </location>
</feature>
<dbReference type="Proteomes" id="UP000193834">
    <property type="component" value="Unassembled WGS sequence"/>
</dbReference>
<dbReference type="InterPro" id="IPR051673">
    <property type="entry name" value="SSDNA_exonuclease_RecJ"/>
</dbReference>
<dbReference type="Pfam" id="PF01368">
    <property type="entry name" value="DHH"/>
    <property type="match status" value="1"/>
</dbReference>